<dbReference type="VEuPathDB" id="FungiDB:JI435_158360"/>
<dbReference type="Proteomes" id="UP000663193">
    <property type="component" value="Chromosome 5"/>
</dbReference>
<sequence>MASRYTGKANQGWSYESEAIQYFRSLELFREEACVELTLLDGELCRRAFWVLSDKQHDIYPENAADSTYTPADSTQSKLTISLSAKLRIIRKLQTTVEKLPKELKYLPWILSSYTRNATLPNLSYARIISIP</sequence>
<organism evidence="1 2">
    <name type="scientific">Phaeosphaeria nodorum (strain SN15 / ATCC MYA-4574 / FGSC 10173)</name>
    <name type="common">Glume blotch fungus</name>
    <name type="synonym">Parastagonospora nodorum</name>
    <dbReference type="NCBI Taxonomy" id="321614"/>
    <lineage>
        <taxon>Eukaryota</taxon>
        <taxon>Fungi</taxon>
        <taxon>Dikarya</taxon>
        <taxon>Ascomycota</taxon>
        <taxon>Pezizomycotina</taxon>
        <taxon>Dothideomycetes</taxon>
        <taxon>Pleosporomycetidae</taxon>
        <taxon>Pleosporales</taxon>
        <taxon>Pleosporineae</taxon>
        <taxon>Phaeosphaeriaceae</taxon>
        <taxon>Parastagonospora</taxon>
    </lineage>
</organism>
<dbReference type="KEGG" id="pno:SNOG_15836"/>
<protein>
    <submittedName>
        <fullName evidence="1">Uncharacterized protein</fullName>
    </submittedName>
</protein>
<keyword evidence="2" id="KW-1185">Reference proteome</keyword>
<reference evidence="2" key="1">
    <citation type="journal article" date="2021" name="BMC Genomics">
        <title>Chromosome-level genome assembly and manually-curated proteome of model necrotroph Parastagonospora nodorum Sn15 reveals a genome-wide trove of candidate effector homologs, and redundancy of virulence-related functions within an accessory chromosome.</title>
        <authorList>
            <person name="Bertazzoni S."/>
            <person name="Jones D.A.B."/>
            <person name="Phan H.T."/>
            <person name="Tan K.-C."/>
            <person name="Hane J.K."/>
        </authorList>
    </citation>
    <scope>NUCLEOTIDE SEQUENCE [LARGE SCALE GENOMIC DNA]</scope>
    <source>
        <strain evidence="2">SN15 / ATCC MYA-4574 / FGSC 10173)</strain>
    </source>
</reference>
<dbReference type="RefSeq" id="XP_001805971.1">
    <property type="nucleotide sequence ID" value="XM_001805919.1"/>
</dbReference>
<dbReference type="AlphaFoldDB" id="A0A7U2HZ30"/>
<accession>A0A7U2HZ30</accession>
<gene>
    <name evidence="1" type="ORF">JI435_158360</name>
</gene>
<proteinExistence type="predicted"/>
<evidence type="ECO:0000313" key="1">
    <source>
        <dbReference type="EMBL" id="QRC95684.1"/>
    </source>
</evidence>
<dbReference type="EMBL" id="CP069027">
    <property type="protein sequence ID" value="QRC95684.1"/>
    <property type="molecule type" value="Genomic_DNA"/>
</dbReference>
<name>A0A7U2HZ30_PHANO</name>
<dbReference type="OrthoDB" id="39175at2759"/>
<evidence type="ECO:0000313" key="2">
    <source>
        <dbReference type="Proteomes" id="UP000663193"/>
    </source>
</evidence>